<evidence type="ECO:0000259" key="6">
    <source>
        <dbReference type="Pfam" id="PF01266"/>
    </source>
</evidence>
<evidence type="ECO:0000313" key="8">
    <source>
        <dbReference type="Proteomes" id="UP001642502"/>
    </source>
</evidence>
<organism evidence="7 8">
    <name type="scientific">Sporothrix epigloea</name>
    <dbReference type="NCBI Taxonomy" id="1892477"/>
    <lineage>
        <taxon>Eukaryota</taxon>
        <taxon>Fungi</taxon>
        <taxon>Dikarya</taxon>
        <taxon>Ascomycota</taxon>
        <taxon>Pezizomycotina</taxon>
        <taxon>Sordariomycetes</taxon>
        <taxon>Sordariomycetidae</taxon>
        <taxon>Ophiostomatales</taxon>
        <taxon>Ophiostomataceae</taxon>
        <taxon>Sporothrix</taxon>
    </lineage>
</organism>
<feature type="domain" description="FAD dependent oxidoreductase" evidence="6">
    <location>
        <begin position="8"/>
        <end position="394"/>
    </location>
</feature>
<sequence>MAYDTSTRIAIIGGGCWGLSTAYHLERAGYFDITVFDQSSELPSSQSAANDLDKISRAQYADEFYTDLGLEAIAEWKKGDWAPYFHQTGHLILLSGSGTNAQGMFECAASYARANPSPIPHAVELNGPEEIRQYCWQLTGNLTDFRGYLNRSEGYTRSADAVKGISAKLAKRGVRFVLGPSKGRVQNLVYAGDGQRCTGVRTHDGTTHSFELVVCALGAYGATLVPKLGQFCMARCWPVAHVQLTAEECAVLQGLPVVGAIDLGIFFEPDPETRLLRITALGAGYCSDLPGTKLARTALPPLASGDAGQDKALSGYYIPAADEARMRRLLDQTLPWLAGRPFVRKQMCWSSDTVDSELCIDFVPNTDRSLVVLSGNSGHELKMMSILGKWVRELLESGRQKHARWAWRNGKPVHLNKLYLNGDWSGGVS</sequence>
<accession>A0ABP0D9S1</accession>
<dbReference type="Pfam" id="PF01266">
    <property type="entry name" value="DAO"/>
    <property type="match status" value="1"/>
</dbReference>
<dbReference type="PANTHER" id="PTHR10961">
    <property type="entry name" value="PEROXISOMAL SARCOSINE OXIDASE"/>
    <property type="match status" value="1"/>
</dbReference>
<evidence type="ECO:0000256" key="4">
    <source>
        <dbReference type="ARBA" id="ARBA00022827"/>
    </source>
</evidence>
<comment type="caution">
    <text evidence="7">The sequence shown here is derived from an EMBL/GenBank/DDBJ whole genome shotgun (WGS) entry which is preliminary data.</text>
</comment>
<dbReference type="PANTHER" id="PTHR10961:SF26">
    <property type="entry name" value="L-SACCHAROPINE OXIDASE"/>
    <property type="match status" value="1"/>
</dbReference>
<dbReference type="Gene3D" id="3.50.50.60">
    <property type="entry name" value="FAD/NAD(P)-binding domain"/>
    <property type="match status" value="1"/>
</dbReference>
<dbReference type="SUPFAM" id="SSF51905">
    <property type="entry name" value="FAD/NAD(P)-binding domain"/>
    <property type="match status" value="1"/>
</dbReference>
<keyword evidence="5" id="KW-0560">Oxidoreductase</keyword>
<name>A0ABP0D9S1_9PEZI</name>
<evidence type="ECO:0000256" key="5">
    <source>
        <dbReference type="ARBA" id="ARBA00023002"/>
    </source>
</evidence>
<dbReference type="Proteomes" id="UP001642502">
    <property type="component" value="Unassembled WGS sequence"/>
</dbReference>
<evidence type="ECO:0000256" key="2">
    <source>
        <dbReference type="ARBA" id="ARBA00010989"/>
    </source>
</evidence>
<comment type="similarity">
    <text evidence="2">Belongs to the MSOX/MTOX family.</text>
</comment>
<dbReference type="InterPro" id="IPR045170">
    <property type="entry name" value="MTOX"/>
</dbReference>
<protein>
    <recommendedName>
        <fullName evidence="6">FAD dependent oxidoreductase domain-containing protein</fullName>
    </recommendedName>
</protein>
<evidence type="ECO:0000313" key="7">
    <source>
        <dbReference type="EMBL" id="CAK7264599.1"/>
    </source>
</evidence>
<dbReference type="EMBL" id="CAWUON010000007">
    <property type="protein sequence ID" value="CAK7264599.1"/>
    <property type="molecule type" value="Genomic_DNA"/>
</dbReference>
<keyword evidence="8" id="KW-1185">Reference proteome</keyword>
<evidence type="ECO:0000256" key="3">
    <source>
        <dbReference type="ARBA" id="ARBA00022630"/>
    </source>
</evidence>
<keyword evidence="4" id="KW-0274">FAD</keyword>
<comment type="cofactor">
    <cofactor evidence="1">
        <name>FAD</name>
        <dbReference type="ChEBI" id="CHEBI:57692"/>
    </cofactor>
</comment>
<dbReference type="InterPro" id="IPR036188">
    <property type="entry name" value="FAD/NAD-bd_sf"/>
</dbReference>
<gene>
    <name evidence="7" type="ORF">SEPCBS119000_001080</name>
</gene>
<proteinExistence type="inferred from homology"/>
<evidence type="ECO:0000256" key="1">
    <source>
        <dbReference type="ARBA" id="ARBA00001974"/>
    </source>
</evidence>
<reference evidence="7 8" key="1">
    <citation type="submission" date="2024-01" db="EMBL/GenBank/DDBJ databases">
        <authorList>
            <person name="Allen C."/>
            <person name="Tagirdzhanova G."/>
        </authorList>
    </citation>
    <scope>NUCLEOTIDE SEQUENCE [LARGE SCALE GENOMIC DNA]</scope>
    <source>
        <strain evidence="7 8">CBS 119000</strain>
    </source>
</reference>
<dbReference type="Gene3D" id="3.30.9.10">
    <property type="entry name" value="D-Amino Acid Oxidase, subunit A, domain 2"/>
    <property type="match status" value="1"/>
</dbReference>
<dbReference type="InterPro" id="IPR006076">
    <property type="entry name" value="FAD-dep_OxRdtase"/>
</dbReference>
<keyword evidence="3" id="KW-0285">Flavoprotein</keyword>